<evidence type="ECO:0000313" key="3">
    <source>
        <dbReference type="Proteomes" id="UP000502756"/>
    </source>
</evidence>
<sequence length="143" mass="16197">MIVSAERIIAWIAFRNQRFEAITQDEISDLVNNGVMQLKHMRGARIPREGLLAEARTLGLFHLGEIKRLYIEANGSFTLIKEVTPKPGLSVIPLWDRDFAQEQKHVADVFVCNNCGNPEQTTRRPGFACSNCDDNNWVQAITK</sequence>
<proteinExistence type="predicted"/>
<dbReference type="InterPro" id="IPR007353">
    <property type="entry name" value="DUF421"/>
</dbReference>
<keyword evidence="3" id="KW-1185">Reference proteome</keyword>
<name>A0A6M5Y8F8_9BACT</name>
<dbReference type="EMBL" id="CP053435">
    <property type="protein sequence ID" value="QJW89540.1"/>
    <property type="molecule type" value="Genomic_DNA"/>
</dbReference>
<dbReference type="AlphaFoldDB" id="A0A6M5Y8F8"/>
<dbReference type="Gene3D" id="3.30.240.20">
    <property type="entry name" value="bsu07140 like domains"/>
    <property type="match status" value="1"/>
</dbReference>
<reference evidence="2 3" key="1">
    <citation type="submission" date="2020-05" db="EMBL/GenBank/DDBJ databases">
        <title>Genome sequencing of Spirosoma sp. TS118.</title>
        <authorList>
            <person name="Lee J.-H."/>
            <person name="Jeong S."/>
            <person name="Zhao L."/>
            <person name="Jung J.-H."/>
            <person name="Kim M.-K."/>
            <person name="Lim S."/>
        </authorList>
    </citation>
    <scope>NUCLEOTIDE SEQUENCE [LARGE SCALE GENOMIC DNA]</scope>
    <source>
        <strain evidence="2 3">TS118</strain>
    </source>
</reference>
<evidence type="ECO:0000313" key="2">
    <source>
        <dbReference type="EMBL" id="QJW89540.1"/>
    </source>
</evidence>
<dbReference type="InterPro" id="IPR023090">
    <property type="entry name" value="UPF0702_alpha/beta_dom_sf"/>
</dbReference>
<feature type="domain" description="YetF C-terminal" evidence="1">
    <location>
        <begin position="15"/>
        <end position="87"/>
    </location>
</feature>
<dbReference type="KEGG" id="stae:HNV11_09190"/>
<gene>
    <name evidence="2" type="ORF">HNV11_09190</name>
</gene>
<dbReference type="Pfam" id="PF04239">
    <property type="entry name" value="DUF421"/>
    <property type="match status" value="1"/>
</dbReference>
<evidence type="ECO:0000259" key="1">
    <source>
        <dbReference type="Pfam" id="PF04239"/>
    </source>
</evidence>
<accession>A0A6M5Y8F8</accession>
<dbReference type="RefSeq" id="WP_171739379.1">
    <property type="nucleotide sequence ID" value="NZ_CP053435.1"/>
</dbReference>
<organism evidence="2 3">
    <name type="scientific">Spirosoma taeanense</name>
    <dbReference type="NCBI Taxonomy" id="2735870"/>
    <lineage>
        <taxon>Bacteria</taxon>
        <taxon>Pseudomonadati</taxon>
        <taxon>Bacteroidota</taxon>
        <taxon>Cytophagia</taxon>
        <taxon>Cytophagales</taxon>
        <taxon>Cytophagaceae</taxon>
        <taxon>Spirosoma</taxon>
    </lineage>
</organism>
<dbReference type="Proteomes" id="UP000502756">
    <property type="component" value="Chromosome"/>
</dbReference>
<protein>
    <submittedName>
        <fullName evidence="2">DUF421 domain-containing protein</fullName>
    </submittedName>
</protein>